<reference evidence="1 2" key="1">
    <citation type="submission" date="2024-09" db="EMBL/GenBank/DDBJ databases">
        <title>Floridaenema gen nov. (Aerosakkonemataceae, Aerosakkonematales ord. nov., Cyanobacteria) from benthic tropical and subtropical fresh waters, with the description of four new species.</title>
        <authorList>
            <person name="Moretto J.A."/>
            <person name="Berthold D.E."/>
            <person name="Lefler F.W."/>
            <person name="Huang I.-S."/>
            <person name="Laughinghouse H. IV."/>
        </authorList>
    </citation>
    <scope>NUCLEOTIDE SEQUENCE [LARGE SCALE GENOMIC DNA]</scope>
    <source>
        <strain evidence="1 2">BLCC-F46</strain>
    </source>
</reference>
<protein>
    <submittedName>
        <fullName evidence="1">Uncharacterized protein</fullName>
    </submittedName>
</protein>
<sequence>MERGLFWLPLLALFIWLAWAGWNEYQKLEAYRIWAQKFDRAKYDIYAVLGQKGCDLTWGKPTRQEPVNLQTFSLKDVGDIRLIVDDRAYNLAQPPEKGRTISLEFLFSNSLNSVRIPFTQLALAVQWGNALQQDLSG</sequence>
<dbReference type="Proteomes" id="UP001576774">
    <property type="component" value="Unassembled WGS sequence"/>
</dbReference>
<evidence type="ECO:0000313" key="2">
    <source>
        <dbReference type="Proteomes" id="UP001576774"/>
    </source>
</evidence>
<keyword evidence="2" id="KW-1185">Reference proteome</keyword>
<dbReference type="RefSeq" id="WP_413269386.1">
    <property type="nucleotide sequence ID" value="NZ_JBHFNQ010000045.1"/>
</dbReference>
<accession>A0ABV4X0E0</accession>
<evidence type="ECO:0000313" key="1">
    <source>
        <dbReference type="EMBL" id="MFB2876247.1"/>
    </source>
</evidence>
<organism evidence="1 2">
    <name type="scientific">Floridaenema aerugineum BLCC-F46</name>
    <dbReference type="NCBI Taxonomy" id="3153654"/>
    <lineage>
        <taxon>Bacteria</taxon>
        <taxon>Bacillati</taxon>
        <taxon>Cyanobacteriota</taxon>
        <taxon>Cyanophyceae</taxon>
        <taxon>Oscillatoriophycideae</taxon>
        <taxon>Aerosakkonematales</taxon>
        <taxon>Aerosakkonemataceae</taxon>
        <taxon>Floridanema</taxon>
        <taxon>Floridanema aerugineum</taxon>
    </lineage>
</organism>
<gene>
    <name evidence="1" type="ORF">ACE1CC_05085</name>
</gene>
<name>A0ABV4X0E0_9CYAN</name>
<proteinExistence type="predicted"/>
<comment type="caution">
    <text evidence="1">The sequence shown here is derived from an EMBL/GenBank/DDBJ whole genome shotgun (WGS) entry which is preliminary data.</text>
</comment>
<dbReference type="EMBL" id="JBHFNQ010000045">
    <property type="protein sequence ID" value="MFB2876247.1"/>
    <property type="molecule type" value="Genomic_DNA"/>
</dbReference>